<sequence>MEETLYIKNMVCGRCVAAVEKALAEQGIVPVSVELGVVRLSEPLNPDYRERLRGELERLGFSLLEEYNAQLVAHVKGAVIEYARGVPAAHRDNLSEFLSHRINRDYSFISKLFSETCGITVEKFLIAQRVEYVKELLSYGELSLGEIADRLGYSSAAYLSSQFKRVTGMTPGEFRNLPVKERRPLDSF</sequence>
<reference evidence="5" key="1">
    <citation type="submission" date="2020-10" db="EMBL/GenBank/DDBJ databases">
        <authorList>
            <person name="Gilroy R."/>
        </authorList>
    </citation>
    <scope>NUCLEOTIDE SEQUENCE</scope>
    <source>
        <strain evidence="5">G3-4614</strain>
    </source>
</reference>
<reference evidence="5" key="2">
    <citation type="journal article" date="2021" name="PeerJ">
        <title>Extensive microbial diversity within the chicken gut microbiome revealed by metagenomics and culture.</title>
        <authorList>
            <person name="Gilroy R."/>
            <person name="Ravi A."/>
            <person name="Getino M."/>
            <person name="Pursley I."/>
            <person name="Horton D.L."/>
            <person name="Alikhan N.F."/>
            <person name="Baker D."/>
            <person name="Gharbi K."/>
            <person name="Hall N."/>
            <person name="Watson M."/>
            <person name="Adriaenssens E.M."/>
            <person name="Foster-Nyarko E."/>
            <person name="Jarju S."/>
            <person name="Secka A."/>
            <person name="Antonio M."/>
            <person name="Oren A."/>
            <person name="Chaudhuri R.R."/>
            <person name="La Ragione R."/>
            <person name="Hildebrand F."/>
            <person name="Pallen M.J."/>
        </authorList>
    </citation>
    <scope>NUCLEOTIDE SEQUENCE</scope>
    <source>
        <strain evidence="5">G3-4614</strain>
    </source>
</reference>
<dbReference type="Proteomes" id="UP000823636">
    <property type="component" value="Unassembled WGS sequence"/>
</dbReference>
<dbReference type="SUPFAM" id="SSF46689">
    <property type="entry name" value="Homeodomain-like"/>
    <property type="match status" value="1"/>
</dbReference>
<evidence type="ECO:0000313" key="6">
    <source>
        <dbReference type="Proteomes" id="UP000823636"/>
    </source>
</evidence>
<keyword evidence="1" id="KW-0805">Transcription regulation</keyword>
<evidence type="ECO:0000256" key="3">
    <source>
        <dbReference type="ARBA" id="ARBA00023163"/>
    </source>
</evidence>
<evidence type="ECO:0000259" key="4">
    <source>
        <dbReference type="PROSITE" id="PS01124"/>
    </source>
</evidence>
<dbReference type="InterPro" id="IPR018060">
    <property type="entry name" value="HTH_AraC"/>
</dbReference>
<dbReference type="Gene3D" id="1.10.10.60">
    <property type="entry name" value="Homeodomain-like"/>
    <property type="match status" value="1"/>
</dbReference>
<dbReference type="InterPro" id="IPR006121">
    <property type="entry name" value="HMA_dom"/>
</dbReference>
<evidence type="ECO:0000313" key="5">
    <source>
        <dbReference type="EMBL" id="MBO8438798.1"/>
    </source>
</evidence>
<dbReference type="InterPro" id="IPR036163">
    <property type="entry name" value="HMA_dom_sf"/>
</dbReference>
<dbReference type="AlphaFoldDB" id="A0A9D9E472"/>
<proteinExistence type="predicted"/>
<dbReference type="GO" id="GO:0043565">
    <property type="term" value="F:sequence-specific DNA binding"/>
    <property type="evidence" value="ECO:0007669"/>
    <property type="project" value="InterPro"/>
</dbReference>
<comment type="caution">
    <text evidence="5">The sequence shown here is derived from an EMBL/GenBank/DDBJ whole genome shotgun (WGS) entry which is preliminary data.</text>
</comment>
<name>A0A9D9E472_9BACT</name>
<gene>
    <name evidence="5" type="ORF">IAC54_07890</name>
</gene>
<dbReference type="CDD" id="cd00371">
    <property type="entry name" value="HMA"/>
    <property type="match status" value="1"/>
</dbReference>
<dbReference type="SMART" id="SM00342">
    <property type="entry name" value="HTH_ARAC"/>
    <property type="match status" value="1"/>
</dbReference>
<evidence type="ECO:0000256" key="2">
    <source>
        <dbReference type="ARBA" id="ARBA00023125"/>
    </source>
</evidence>
<keyword evidence="2" id="KW-0238">DNA-binding</keyword>
<dbReference type="SUPFAM" id="SSF55008">
    <property type="entry name" value="HMA, heavy metal-associated domain"/>
    <property type="match status" value="1"/>
</dbReference>
<dbReference type="Pfam" id="PF12833">
    <property type="entry name" value="HTH_18"/>
    <property type="match status" value="1"/>
</dbReference>
<feature type="domain" description="HTH araC/xylS-type" evidence="4">
    <location>
        <begin position="98"/>
        <end position="177"/>
    </location>
</feature>
<keyword evidence="3" id="KW-0804">Transcription</keyword>
<dbReference type="PROSITE" id="PS00041">
    <property type="entry name" value="HTH_ARAC_FAMILY_1"/>
    <property type="match status" value="1"/>
</dbReference>
<organism evidence="5 6">
    <name type="scientific">Candidatus Caccoplasma merdipullorum</name>
    <dbReference type="NCBI Taxonomy" id="2840718"/>
    <lineage>
        <taxon>Bacteria</taxon>
        <taxon>Pseudomonadati</taxon>
        <taxon>Bacteroidota</taxon>
        <taxon>Bacteroidia</taxon>
        <taxon>Bacteroidales</taxon>
        <taxon>Bacteroidaceae</taxon>
        <taxon>Bacteroidaceae incertae sedis</taxon>
        <taxon>Candidatus Caccoplasma</taxon>
    </lineage>
</organism>
<dbReference type="InterPro" id="IPR018062">
    <property type="entry name" value="HTH_AraC-typ_CS"/>
</dbReference>
<dbReference type="InterPro" id="IPR009057">
    <property type="entry name" value="Homeodomain-like_sf"/>
</dbReference>
<dbReference type="PANTHER" id="PTHR43280:SF28">
    <property type="entry name" value="HTH-TYPE TRANSCRIPTIONAL ACTIVATOR RHAS"/>
    <property type="match status" value="1"/>
</dbReference>
<dbReference type="GO" id="GO:0003700">
    <property type="term" value="F:DNA-binding transcription factor activity"/>
    <property type="evidence" value="ECO:0007669"/>
    <property type="project" value="InterPro"/>
</dbReference>
<dbReference type="PANTHER" id="PTHR43280">
    <property type="entry name" value="ARAC-FAMILY TRANSCRIPTIONAL REGULATOR"/>
    <property type="match status" value="1"/>
</dbReference>
<dbReference type="PROSITE" id="PS01124">
    <property type="entry name" value="HTH_ARAC_FAMILY_2"/>
    <property type="match status" value="1"/>
</dbReference>
<dbReference type="GO" id="GO:0046872">
    <property type="term" value="F:metal ion binding"/>
    <property type="evidence" value="ECO:0007669"/>
    <property type="project" value="InterPro"/>
</dbReference>
<evidence type="ECO:0000256" key="1">
    <source>
        <dbReference type="ARBA" id="ARBA00023015"/>
    </source>
</evidence>
<dbReference type="EMBL" id="JADIMW010000082">
    <property type="protein sequence ID" value="MBO8438798.1"/>
    <property type="molecule type" value="Genomic_DNA"/>
</dbReference>
<protein>
    <submittedName>
        <fullName evidence="5">Helix-turn-helix domain-containing protein</fullName>
    </submittedName>
</protein>
<dbReference type="Gene3D" id="3.30.70.100">
    <property type="match status" value="1"/>
</dbReference>
<accession>A0A9D9E472</accession>